<sequence>MGENNTETRNSSNFMRQFRDSKTRELKNLTAIQFMDVWKHYDKDGNGFIEGRELDNFLKEFVSSVNTLDVNPESISDSILPELKECFMEAYDDNKDGKIEIRELAQLLPLEESFLLLFRFDNPLDSSVEFMKNFLRDLLKEAKRDSIDEDKLIEYTDTLLQIFDSNKDGKLQLSEMAK</sequence>
<dbReference type="GO" id="GO:0005509">
    <property type="term" value="F:calcium ion binding"/>
    <property type="evidence" value="ECO:0007669"/>
    <property type="project" value="InterPro"/>
</dbReference>
<protein>
    <submittedName>
        <fullName evidence="3">Calbindin-32-like protein</fullName>
    </submittedName>
</protein>
<feature type="domain" description="EF-hand" evidence="2">
    <location>
        <begin position="29"/>
        <end position="64"/>
    </location>
</feature>
<organism evidence="3 4">
    <name type="scientific">Leptotrombidium deliense</name>
    <dbReference type="NCBI Taxonomy" id="299467"/>
    <lineage>
        <taxon>Eukaryota</taxon>
        <taxon>Metazoa</taxon>
        <taxon>Ecdysozoa</taxon>
        <taxon>Arthropoda</taxon>
        <taxon>Chelicerata</taxon>
        <taxon>Arachnida</taxon>
        <taxon>Acari</taxon>
        <taxon>Acariformes</taxon>
        <taxon>Trombidiformes</taxon>
        <taxon>Prostigmata</taxon>
        <taxon>Anystina</taxon>
        <taxon>Parasitengona</taxon>
        <taxon>Trombiculoidea</taxon>
        <taxon>Trombiculidae</taxon>
        <taxon>Leptotrombidium</taxon>
    </lineage>
</organism>
<dbReference type="GO" id="GO:0005829">
    <property type="term" value="C:cytosol"/>
    <property type="evidence" value="ECO:0007669"/>
    <property type="project" value="TreeGrafter"/>
</dbReference>
<dbReference type="Pfam" id="PF13499">
    <property type="entry name" value="EF-hand_7"/>
    <property type="match status" value="1"/>
</dbReference>
<dbReference type="OrthoDB" id="428774at2759"/>
<evidence type="ECO:0000259" key="2">
    <source>
        <dbReference type="PROSITE" id="PS50222"/>
    </source>
</evidence>
<dbReference type="Gene3D" id="1.10.238.10">
    <property type="entry name" value="EF-hand"/>
    <property type="match status" value="2"/>
</dbReference>
<dbReference type="PANTHER" id="PTHR19972">
    <property type="entry name" value="CALBINDIN"/>
    <property type="match status" value="1"/>
</dbReference>
<dbReference type="SUPFAM" id="SSF47473">
    <property type="entry name" value="EF-hand"/>
    <property type="match status" value="2"/>
</dbReference>
<dbReference type="GO" id="GO:0099509">
    <property type="term" value="P:regulation of presynaptic cytosolic calcium ion concentration"/>
    <property type="evidence" value="ECO:0007669"/>
    <property type="project" value="TreeGrafter"/>
</dbReference>
<proteinExistence type="predicted"/>
<dbReference type="InterPro" id="IPR011992">
    <property type="entry name" value="EF-hand-dom_pair"/>
</dbReference>
<keyword evidence="4" id="KW-1185">Reference proteome</keyword>
<dbReference type="EMBL" id="NCKV01000507">
    <property type="protein sequence ID" value="RWS30429.1"/>
    <property type="molecule type" value="Genomic_DNA"/>
</dbReference>
<gene>
    <name evidence="3" type="ORF">B4U80_10120</name>
</gene>
<dbReference type="GO" id="GO:0005634">
    <property type="term" value="C:nucleus"/>
    <property type="evidence" value="ECO:0007669"/>
    <property type="project" value="TreeGrafter"/>
</dbReference>
<name>A0A443SSE0_9ACAR</name>
<dbReference type="InterPro" id="IPR051001">
    <property type="entry name" value="Calbindin_Ca-bind"/>
</dbReference>
<evidence type="ECO:0000256" key="1">
    <source>
        <dbReference type="ARBA" id="ARBA00022837"/>
    </source>
</evidence>
<evidence type="ECO:0000313" key="4">
    <source>
        <dbReference type="Proteomes" id="UP000288716"/>
    </source>
</evidence>
<dbReference type="InterPro" id="IPR018247">
    <property type="entry name" value="EF_Hand_1_Ca_BS"/>
</dbReference>
<dbReference type="PANTHER" id="PTHR19972:SF10">
    <property type="entry name" value="CALBINDIN-32"/>
    <property type="match status" value="1"/>
</dbReference>
<dbReference type="PROSITE" id="PS00018">
    <property type="entry name" value="EF_HAND_1"/>
    <property type="match status" value="3"/>
</dbReference>
<dbReference type="AlphaFoldDB" id="A0A443SSE0"/>
<evidence type="ECO:0000313" key="3">
    <source>
        <dbReference type="EMBL" id="RWS30429.1"/>
    </source>
</evidence>
<dbReference type="InterPro" id="IPR002048">
    <property type="entry name" value="EF_hand_dom"/>
</dbReference>
<dbReference type="FunFam" id="1.10.238.10:FF:000304">
    <property type="entry name" value="calbindin-32 isoform X2"/>
    <property type="match status" value="1"/>
</dbReference>
<dbReference type="SMART" id="SM00054">
    <property type="entry name" value="EFh"/>
    <property type="match status" value="2"/>
</dbReference>
<comment type="caution">
    <text evidence="3">The sequence shown here is derived from an EMBL/GenBank/DDBJ whole genome shotgun (WGS) entry which is preliminary data.</text>
</comment>
<dbReference type="PROSITE" id="PS50222">
    <property type="entry name" value="EF_HAND_2"/>
    <property type="match status" value="3"/>
</dbReference>
<dbReference type="VEuPathDB" id="VectorBase:LDEU001611"/>
<reference evidence="3 4" key="1">
    <citation type="journal article" date="2018" name="Gigascience">
        <title>Genomes of trombidid mites reveal novel predicted allergens and laterally-transferred genes associated with secondary metabolism.</title>
        <authorList>
            <person name="Dong X."/>
            <person name="Chaisiri K."/>
            <person name="Xia D."/>
            <person name="Armstrong S.D."/>
            <person name="Fang Y."/>
            <person name="Donnelly M.J."/>
            <person name="Kadowaki T."/>
            <person name="McGarry J.W."/>
            <person name="Darby A.C."/>
            <person name="Makepeace B.L."/>
        </authorList>
    </citation>
    <scope>NUCLEOTIDE SEQUENCE [LARGE SCALE GENOMIC DNA]</scope>
    <source>
        <strain evidence="3">UoL-UT</strain>
    </source>
</reference>
<dbReference type="STRING" id="299467.A0A443SSE0"/>
<dbReference type="GO" id="GO:1900271">
    <property type="term" value="P:regulation of long-term synaptic potentiation"/>
    <property type="evidence" value="ECO:0007669"/>
    <property type="project" value="TreeGrafter"/>
</dbReference>
<dbReference type="Proteomes" id="UP000288716">
    <property type="component" value="Unassembled WGS sequence"/>
</dbReference>
<dbReference type="Pfam" id="PF13202">
    <property type="entry name" value="EF-hand_5"/>
    <property type="match status" value="1"/>
</dbReference>
<accession>A0A443SSE0</accession>
<keyword evidence="1" id="KW-0106">Calcium</keyword>
<dbReference type="GO" id="GO:0043195">
    <property type="term" value="C:terminal bouton"/>
    <property type="evidence" value="ECO:0007669"/>
    <property type="project" value="TreeGrafter"/>
</dbReference>
<dbReference type="GO" id="GO:0030425">
    <property type="term" value="C:dendrite"/>
    <property type="evidence" value="ECO:0007669"/>
    <property type="project" value="TreeGrafter"/>
</dbReference>
<feature type="domain" description="EF-hand" evidence="2">
    <location>
        <begin position="78"/>
        <end position="114"/>
    </location>
</feature>
<feature type="domain" description="EF-hand" evidence="2">
    <location>
        <begin position="151"/>
        <end position="178"/>
    </location>
</feature>